<protein>
    <submittedName>
        <fullName evidence="2">Uncharacterized protein</fullName>
    </submittedName>
</protein>
<evidence type="ECO:0000256" key="1">
    <source>
        <dbReference type="SAM" id="Phobius"/>
    </source>
</evidence>
<sequence length="81" mass="8984">MEERENNDEAKAEARRILNRVERESNADHGMVARAKRHLSAADADQADAIEVWGTRIGRALSLILIAAAILWLLTYLGKAS</sequence>
<accession>A0A916SJA2</accession>
<keyword evidence="1" id="KW-0472">Membrane</keyword>
<organism evidence="2 3">
    <name type="scientific">Brucella endophytica</name>
    <dbReference type="NCBI Taxonomy" id="1963359"/>
    <lineage>
        <taxon>Bacteria</taxon>
        <taxon>Pseudomonadati</taxon>
        <taxon>Pseudomonadota</taxon>
        <taxon>Alphaproteobacteria</taxon>
        <taxon>Hyphomicrobiales</taxon>
        <taxon>Brucellaceae</taxon>
        <taxon>Brucella/Ochrobactrum group</taxon>
        <taxon>Brucella</taxon>
    </lineage>
</organism>
<dbReference type="RefSeq" id="WP_188825395.1">
    <property type="nucleotide sequence ID" value="NZ_BMHH01000016.1"/>
</dbReference>
<evidence type="ECO:0000313" key="3">
    <source>
        <dbReference type="Proteomes" id="UP000646478"/>
    </source>
</evidence>
<dbReference type="EMBL" id="BMHH01000016">
    <property type="protein sequence ID" value="GGB03071.1"/>
    <property type="molecule type" value="Genomic_DNA"/>
</dbReference>
<feature type="transmembrane region" description="Helical" evidence="1">
    <location>
        <begin position="60"/>
        <end position="78"/>
    </location>
</feature>
<reference evidence="2" key="2">
    <citation type="submission" date="2020-09" db="EMBL/GenBank/DDBJ databases">
        <authorList>
            <person name="Sun Q."/>
            <person name="Zhou Y."/>
        </authorList>
    </citation>
    <scope>NUCLEOTIDE SEQUENCE</scope>
    <source>
        <strain evidence="2">CGMCC 1.15082</strain>
    </source>
</reference>
<keyword evidence="3" id="KW-1185">Reference proteome</keyword>
<keyword evidence="1" id="KW-0812">Transmembrane</keyword>
<name>A0A916SJA2_9HYPH</name>
<keyword evidence="1" id="KW-1133">Transmembrane helix</keyword>
<dbReference type="AlphaFoldDB" id="A0A916SJA2"/>
<gene>
    <name evidence="2" type="ORF">GCM10011491_33990</name>
</gene>
<proteinExistence type="predicted"/>
<reference evidence="2" key="1">
    <citation type="journal article" date="2014" name="Int. J. Syst. Evol. Microbiol.">
        <title>Complete genome sequence of Corynebacterium casei LMG S-19264T (=DSM 44701T), isolated from a smear-ripened cheese.</title>
        <authorList>
            <consortium name="US DOE Joint Genome Institute (JGI-PGF)"/>
            <person name="Walter F."/>
            <person name="Albersmeier A."/>
            <person name="Kalinowski J."/>
            <person name="Ruckert C."/>
        </authorList>
    </citation>
    <scope>NUCLEOTIDE SEQUENCE</scope>
    <source>
        <strain evidence="2">CGMCC 1.15082</strain>
    </source>
</reference>
<dbReference type="Proteomes" id="UP000646478">
    <property type="component" value="Unassembled WGS sequence"/>
</dbReference>
<comment type="caution">
    <text evidence="2">The sequence shown here is derived from an EMBL/GenBank/DDBJ whole genome shotgun (WGS) entry which is preliminary data.</text>
</comment>
<evidence type="ECO:0000313" key="2">
    <source>
        <dbReference type="EMBL" id="GGB03071.1"/>
    </source>
</evidence>